<dbReference type="Pfam" id="PF14559">
    <property type="entry name" value="TPR_19"/>
    <property type="match status" value="1"/>
</dbReference>
<dbReference type="AlphaFoldDB" id="A0A6I4UQ62"/>
<dbReference type="Pfam" id="PF07719">
    <property type="entry name" value="TPR_2"/>
    <property type="match status" value="1"/>
</dbReference>
<dbReference type="InterPro" id="IPR011990">
    <property type="entry name" value="TPR-like_helical_dom_sf"/>
</dbReference>
<evidence type="ECO:0000313" key="6">
    <source>
        <dbReference type="EMBL" id="MXP39613.1"/>
    </source>
</evidence>
<protein>
    <submittedName>
        <fullName evidence="5">Tetratricopeptide (TPR) repeat protein</fullName>
    </submittedName>
    <submittedName>
        <fullName evidence="6">Tetratricopeptide repeat protein</fullName>
    </submittedName>
</protein>
<dbReference type="PROSITE" id="PS50293">
    <property type="entry name" value="TPR_REGION"/>
    <property type="match status" value="1"/>
</dbReference>
<reference evidence="5 8" key="2">
    <citation type="submission" date="2020-08" db="EMBL/GenBank/DDBJ databases">
        <title>Genomic Encyclopedia of Type Strains, Phase IV (KMG-IV): sequencing the most valuable type-strain genomes for metagenomic binning, comparative biology and taxonomic classification.</title>
        <authorList>
            <person name="Goeker M."/>
        </authorList>
    </citation>
    <scope>NUCLEOTIDE SEQUENCE [LARGE SCALE GENOMIC DNA]</scope>
    <source>
        <strain evidence="5 8">DSM 8510</strain>
    </source>
</reference>
<dbReference type="EMBL" id="WTYB01000003">
    <property type="protein sequence ID" value="MXP39613.1"/>
    <property type="molecule type" value="Genomic_DNA"/>
</dbReference>
<dbReference type="PROSITE" id="PS50005">
    <property type="entry name" value="TPR"/>
    <property type="match status" value="1"/>
</dbReference>
<dbReference type="InterPro" id="IPR027417">
    <property type="entry name" value="P-loop_NTPase"/>
</dbReference>
<keyword evidence="8" id="KW-1185">Reference proteome</keyword>
<dbReference type="InterPro" id="IPR013105">
    <property type="entry name" value="TPR_2"/>
</dbReference>
<name>A0A6I4UQ62_9SPHN</name>
<evidence type="ECO:0000256" key="1">
    <source>
        <dbReference type="ARBA" id="ARBA00022679"/>
    </source>
</evidence>
<evidence type="ECO:0000256" key="2">
    <source>
        <dbReference type="ARBA" id="ARBA00022737"/>
    </source>
</evidence>
<dbReference type="EMBL" id="JACICE010000003">
    <property type="protein sequence ID" value="MBB3776759.1"/>
    <property type="molecule type" value="Genomic_DNA"/>
</dbReference>
<evidence type="ECO:0000313" key="8">
    <source>
        <dbReference type="Proteomes" id="UP000548685"/>
    </source>
</evidence>
<dbReference type="Proteomes" id="UP000430021">
    <property type="component" value="Unassembled WGS sequence"/>
</dbReference>
<dbReference type="Pfam" id="PF13432">
    <property type="entry name" value="TPR_16"/>
    <property type="match status" value="1"/>
</dbReference>
<evidence type="ECO:0000256" key="3">
    <source>
        <dbReference type="ARBA" id="ARBA00022803"/>
    </source>
</evidence>
<dbReference type="OrthoDB" id="9800698at2"/>
<sequence length="626" mass="68902">MYQATPTAALPPALTEAIRLRQAGDAAGALALAEGHAAATEAGAPFLAIAGLAALELGDAPRAVTHLEALARLRPDDIEIRGDLARALLAAGREDEALMLAQGSDLPALARIEAWVHQQRGEMALAVQAYGRVLQGEPSDAASWNNLGNIHAAAGHFDQAINAFEHAITYQPDEVGMYLNLADVLRQADLGQPRLKVARDAVEVAPDSRIAQTELGMALAHNELLDDAITVLEAAVQRWPDFGEAQLELGRLYEATNRTEALAAFLASLDTASCPPEIAFLHAWLAQREGRFEDAARHAEAIPTTIHPMRRAALIGNIAERLGDGPRAFAAFKTMNAAAIAEAPPRHGPTYRESVEADLVRWTPEWAARWVPPLASDPARRDPVILVGFPRSGTTLLDTMLMGLPELHVLEERPMMAEILRMLGDFDLAALNPQQCGQLREAYFASAVSHGWDGQRWLVDKHPLNMARAVQVHRIFPNARFILAERHPADVVLSCFMANFTLNFAMRSFTDLEEAARTYDAVFRAWHRANDLFPINAHAVRYERLVEDSRGELQPLVSWLGLDWNDRLLAHEETAKERGRVKTASYAQIGEKLYTRASGRWLRYADQLAPVMPILAPWAERMGYEV</sequence>
<dbReference type="SUPFAM" id="SSF52540">
    <property type="entry name" value="P-loop containing nucleoside triphosphate hydrolases"/>
    <property type="match status" value="1"/>
</dbReference>
<keyword evidence="2" id="KW-0677">Repeat</keyword>
<dbReference type="PANTHER" id="PTHR12788:SF10">
    <property type="entry name" value="PROTEIN-TYROSINE SULFOTRANSFERASE"/>
    <property type="match status" value="1"/>
</dbReference>
<reference evidence="6 7" key="1">
    <citation type="submission" date="2019-12" db="EMBL/GenBank/DDBJ databases">
        <title>Genomic-based taxomic classification of the family Erythrobacteraceae.</title>
        <authorList>
            <person name="Xu L."/>
        </authorList>
    </citation>
    <scope>NUCLEOTIDE SEQUENCE [LARGE SCALE GENOMIC DNA]</scope>
    <source>
        <strain evidence="6 7">JCM 10282</strain>
    </source>
</reference>
<dbReference type="InterPro" id="IPR026634">
    <property type="entry name" value="TPST-like"/>
</dbReference>
<dbReference type="Gene3D" id="3.40.50.300">
    <property type="entry name" value="P-loop containing nucleotide triphosphate hydrolases"/>
    <property type="match status" value="1"/>
</dbReference>
<dbReference type="Pfam" id="PF13469">
    <property type="entry name" value="Sulfotransfer_3"/>
    <property type="match status" value="1"/>
</dbReference>
<evidence type="ECO:0000313" key="5">
    <source>
        <dbReference type="EMBL" id="MBB3776759.1"/>
    </source>
</evidence>
<dbReference type="InterPro" id="IPR019734">
    <property type="entry name" value="TPR_rpt"/>
</dbReference>
<evidence type="ECO:0000256" key="4">
    <source>
        <dbReference type="PROSITE-ProRule" id="PRU00339"/>
    </source>
</evidence>
<dbReference type="Proteomes" id="UP000548685">
    <property type="component" value="Unassembled WGS sequence"/>
</dbReference>
<dbReference type="RefSeq" id="WP_160761763.1">
    <property type="nucleotide sequence ID" value="NZ_BAAADZ010000011.1"/>
</dbReference>
<feature type="repeat" description="TPR" evidence="4">
    <location>
        <begin position="141"/>
        <end position="174"/>
    </location>
</feature>
<proteinExistence type="predicted"/>
<accession>A0A6I4UQ62</accession>
<evidence type="ECO:0000313" key="7">
    <source>
        <dbReference type="Proteomes" id="UP000430021"/>
    </source>
</evidence>
<keyword evidence="1" id="KW-0808">Transferase</keyword>
<dbReference type="SUPFAM" id="SSF48452">
    <property type="entry name" value="TPR-like"/>
    <property type="match status" value="2"/>
</dbReference>
<dbReference type="GO" id="GO:0008476">
    <property type="term" value="F:protein-tyrosine sulfotransferase activity"/>
    <property type="evidence" value="ECO:0007669"/>
    <property type="project" value="InterPro"/>
</dbReference>
<dbReference type="PANTHER" id="PTHR12788">
    <property type="entry name" value="PROTEIN-TYROSINE SULFOTRANSFERASE 2"/>
    <property type="match status" value="1"/>
</dbReference>
<comment type="caution">
    <text evidence="6">The sequence shown here is derived from an EMBL/GenBank/DDBJ whole genome shotgun (WGS) entry which is preliminary data.</text>
</comment>
<gene>
    <name evidence="5" type="ORF">FHS52_002751</name>
    <name evidence="6" type="ORF">GRI59_13470</name>
</gene>
<keyword evidence="3 4" id="KW-0802">TPR repeat</keyword>
<dbReference type="SMART" id="SM00028">
    <property type="entry name" value="TPR"/>
    <property type="match status" value="4"/>
</dbReference>
<dbReference type="Gene3D" id="1.25.40.10">
    <property type="entry name" value="Tetratricopeptide repeat domain"/>
    <property type="match status" value="1"/>
</dbReference>
<organism evidence="6 7">
    <name type="scientific">Erythrobacter ramosus</name>
    <dbReference type="NCBI Taxonomy" id="35811"/>
    <lineage>
        <taxon>Bacteria</taxon>
        <taxon>Pseudomonadati</taxon>
        <taxon>Pseudomonadota</taxon>
        <taxon>Alphaproteobacteria</taxon>
        <taxon>Sphingomonadales</taxon>
        <taxon>Erythrobacteraceae</taxon>
        <taxon>Erythrobacter/Porphyrobacter group</taxon>
        <taxon>Erythrobacter</taxon>
    </lineage>
</organism>